<accession>A0A6C0BBR3</accession>
<keyword evidence="1" id="KW-0472">Membrane</keyword>
<organism evidence="2">
    <name type="scientific">viral metagenome</name>
    <dbReference type="NCBI Taxonomy" id="1070528"/>
    <lineage>
        <taxon>unclassified sequences</taxon>
        <taxon>metagenomes</taxon>
        <taxon>organismal metagenomes</taxon>
    </lineage>
</organism>
<name>A0A6C0BBR3_9ZZZZ</name>
<keyword evidence="1" id="KW-1133">Transmembrane helix</keyword>
<reference evidence="2" key="1">
    <citation type="journal article" date="2020" name="Nature">
        <title>Giant virus diversity and host interactions through global metagenomics.</title>
        <authorList>
            <person name="Schulz F."/>
            <person name="Roux S."/>
            <person name="Paez-Espino D."/>
            <person name="Jungbluth S."/>
            <person name="Walsh D.A."/>
            <person name="Denef V.J."/>
            <person name="McMahon K.D."/>
            <person name="Konstantinidis K.T."/>
            <person name="Eloe-Fadrosh E.A."/>
            <person name="Kyrpides N.C."/>
            <person name="Woyke T."/>
        </authorList>
    </citation>
    <scope>NUCLEOTIDE SEQUENCE</scope>
    <source>
        <strain evidence="2">GVMAG-M-3300010160-26</strain>
    </source>
</reference>
<feature type="transmembrane region" description="Helical" evidence="1">
    <location>
        <begin position="16"/>
        <end position="34"/>
    </location>
</feature>
<protein>
    <submittedName>
        <fullName evidence="2">Uncharacterized protein</fullName>
    </submittedName>
</protein>
<proteinExistence type="predicted"/>
<keyword evidence="1" id="KW-0812">Transmembrane</keyword>
<sequence>MALNIFSDVNNKVVNHIYYGLIIALFIFYFIALLKDKNNKIKSETKLNNLKHKHTHDCIHAEHKYNTDVLNVDQIRTLIQLESHKCDEPITKQITESVRNGAILGFITGIISSDLTMGIRNAITIGLVNGVLKSLVTIADPVMT</sequence>
<evidence type="ECO:0000256" key="1">
    <source>
        <dbReference type="SAM" id="Phobius"/>
    </source>
</evidence>
<evidence type="ECO:0000313" key="2">
    <source>
        <dbReference type="EMBL" id="QHS89707.1"/>
    </source>
</evidence>
<dbReference type="EMBL" id="MN739116">
    <property type="protein sequence ID" value="QHS89707.1"/>
    <property type="molecule type" value="Genomic_DNA"/>
</dbReference>
<dbReference type="AlphaFoldDB" id="A0A6C0BBR3"/>